<proteinExistence type="predicted"/>
<evidence type="ECO:0000313" key="3">
    <source>
        <dbReference type="Proteomes" id="UP000054279"/>
    </source>
</evidence>
<dbReference type="EMBL" id="KN837489">
    <property type="protein sequence ID" value="KIJ24442.1"/>
    <property type="molecule type" value="Genomic_DNA"/>
</dbReference>
<organism evidence="2 3">
    <name type="scientific">Sphaerobolus stellatus (strain SS14)</name>
    <dbReference type="NCBI Taxonomy" id="990650"/>
    <lineage>
        <taxon>Eukaryota</taxon>
        <taxon>Fungi</taxon>
        <taxon>Dikarya</taxon>
        <taxon>Basidiomycota</taxon>
        <taxon>Agaricomycotina</taxon>
        <taxon>Agaricomycetes</taxon>
        <taxon>Phallomycetidae</taxon>
        <taxon>Geastrales</taxon>
        <taxon>Sphaerobolaceae</taxon>
        <taxon>Sphaerobolus</taxon>
    </lineage>
</organism>
<dbReference type="AlphaFoldDB" id="A0A0C9U5T8"/>
<evidence type="ECO:0000256" key="1">
    <source>
        <dbReference type="SAM" id="MobiDB-lite"/>
    </source>
</evidence>
<feature type="region of interest" description="Disordered" evidence="1">
    <location>
        <begin position="1"/>
        <end position="121"/>
    </location>
</feature>
<protein>
    <submittedName>
        <fullName evidence="2">Uncharacterized protein</fullName>
    </submittedName>
</protein>
<dbReference type="Proteomes" id="UP000054279">
    <property type="component" value="Unassembled WGS sequence"/>
</dbReference>
<feature type="compositionally biased region" description="Polar residues" evidence="1">
    <location>
        <begin position="68"/>
        <end position="84"/>
    </location>
</feature>
<sequence>MNIWNESLIPTAPKKKTSDKVPAETSSAVDSSSTTNITNRNNITIDPSKNPNQAVSAASEMNTIHPMTWSTQSQQPVHPTNPQPTWRRWGPASHEKYSDSELSEQSALADPDPEELALGDC</sequence>
<reference evidence="2 3" key="1">
    <citation type="submission" date="2014-06" db="EMBL/GenBank/DDBJ databases">
        <title>Evolutionary Origins and Diversification of the Mycorrhizal Mutualists.</title>
        <authorList>
            <consortium name="DOE Joint Genome Institute"/>
            <consortium name="Mycorrhizal Genomics Consortium"/>
            <person name="Kohler A."/>
            <person name="Kuo A."/>
            <person name="Nagy L.G."/>
            <person name="Floudas D."/>
            <person name="Copeland A."/>
            <person name="Barry K.W."/>
            <person name="Cichocki N."/>
            <person name="Veneault-Fourrey C."/>
            <person name="LaButti K."/>
            <person name="Lindquist E.A."/>
            <person name="Lipzen A."/>
            <person name="Lundell T."/>
            <person name="Morin E."/>
            <person name="Murat C."/>
            <person name="Riley R."/>
            <person name="Ohm R."/>
            <person name="Sun H."/>
            <person name="Tunlid A."/>
            <person name="Henrissat B."/>
            <person name="Grigoriev I.V."/>
            <person name="Hibbett D.S."/>
            <person name="Martin F."/>
        </authorList>
    </citation>
    <scope>NUCLEOTIDE SEQUENCE [LARGE SCALE GENOMIC DNA]</scope>
    <source>
        <strain evidence="2 3">SS14</strain>
    </source>
</reference>
<dbReference type="HOGENOM" id="CLU_2039556_0_0_1"/>
<feature type="compositionally biased region" description="Low complexity" evidence="1">
    <location>
        <begin position="31"/>
        <end position="45"/>
    </location>
</feature>
<accession>A0A0C9U5T8</accession>
<name>A0A0C9U5T8_SPHS4</name>
<keyword evidence="3" id="KW-1185">Reference proteome</keyword>
<gene>
    <name evidence="2" type="ORF">M422DRAFT_274767</name>
</gene>
<feature type="compositionally biased region" description="Acidic residues" evidence="1">
    <location>
        <begin position="111"/>
        <end position="121"/>
    </location>
</feature>
<feature type="compositionally biased region" description="Polar residues" evidence="1">
    <location>
        <begin position="47"/>
        <end position="62"/>
    </location>
</feature>
<evidence type="ECO:0000313" key="2">
    <source>
        <dbReference type="EMBL" id="KIJ24442.1"/>
    </source>
</evidence>